<name>A0ABD7YG70_9BURK</name>
<feature type="signal peptide" evidence="1">
    <location>
        <begin position="1"/>
        <end position="18"/>
    </location>
</feature>
<dbReference type="RefSeq" id="WP_069301963.1">
    <property type="nucleotide sequence ID" value="NZ_CABVQO010000033.1"/>
</dbReference>
<evidence type="ECO:0000256" key="1">
    <source>
        <dbReference type="SAM" id="SignalP"/>
    </source>
</evidence>
<reference evidence="2 3" key="1">
    <citation type="submission" date="2021-12" db="EMBL/GenBank/DDBJ databases">
        <title>Genomic and phenotypic characterization of three Burkholderia contaminans isolates recovered from different sources.</title>
        <authorList>
            <person name="Lopez De Volder A."/>
            <person name="Fan Y."/>
            <person name="Nunvar J."/>
            <person name="Herrera T."/>
            <person name="Timp W."/>
            <person name="Degrossi J."/>
        </authorList>
    </citation>
    <scope>NUCLEOTIDE SEQUENCE [LARGE SCALE GENOMIC DNA]</scope>
    <source>
        <strain evidence="2 3">LMG 23361</strain>
        <plasmid evidence="2 3">unnamed3</plasmid>
    </source>
</reference>
<geneLocation type="plasmid" evidence="2 3">
    <name>unnamed3</name>
</geneLocation>
<accession>A0ABD7YG70</accession>
<dbReference type="AlphaFoldDB" id="A0ABD7YG70"/>
<proteinExistence type="predicted"/>
<evidence type="ECO:0000313" key="2">
    <source>
        <dbReference type="EMBL" id="WFN24066.1"/>
    </source>
</evidence>
<dbReference type="PROSITE" id="PS51257">
    <property type="entry name" value="PROKAR_LIPOPROTEIN"/>
    <property type="match status" value="1"/>
</dbReference>
<dbReference type="Proteomes" id="UP001220209">
    <property type="component" value="Plasmid unnamed3"/>
</dbReference>
<feature type="chain" id="PRO_5044841691" description="Lipoprotein" evidence="1">
    <location>
        <begin position="19"/>
        <end position="128"/>
    </location>
</feature>
<evidence type="ECO:0000313" key="3">
    <source>
        <dbReference type="Proteomes" id="UP001220209"/>
    </source>
</evidence>
<evidence type="ECO:0008006" key="4">
    <source>
        <dbReference type="Google" id="ProtNLM"/>
    </source>
</evidence>
<keyword evidence="2" id="KW-0614">Plasmid</keyword>
<protein>
    <recommendedName>
        <fullName evidence="4">Lipoprotein</fullName>
    </recommendedName>
</protein>
<organism evidence="2 3">
    <name type="scientific">Burkholderia contaminans</name>
    <dbReference type="NCBI Taxonomy" id="488447"/>
    <lineage>
        <taxon>Bacteria</taxon>
        <taxon>Pseudomonadati</taxon>
        <taxon>Pseudomonadota</taxon>
        <taxon>Betaproteobacteria</taxon>
        <taxon>Burkholderiales</taxon>
        <taxon>Burkholderiaceae</taxon>
        <taxon>Burkholderia</taxon>
        <taxon>Burkholderia cepacia complex</taxon>
    </lineage>
</organism>
<sequence length="128" mass="13900">MIKIVCAGILSLFLAACHNGTEGVAGTYGVEEHGKVNPLVKVESAGDTYSLSEFRAGKWVPVKGVVKPFTQKDLETLTKHKVDVPVDGIQTNSFALIQVPKGWTDGPFTTRTGYFAILMFSPVELQKM</sequence>
<dbReference type="EMBL" id="CP090645">
    <property type="protein sequence ID" value="WFN24066.1"/>
    <property type="molecule type" value="Genomic_DNA"/>
</dbReference>
<keyword evidence="1" id="KW-0732">Signal</keyword>
<gene>
    <name evidence="2" type="ORF">LXE91_42535</name>
</gene>